<feature type="compositionally biased region" description="Low complexity" evidence="1">
    <location>
        <begin position="235"/>
        <end position="260"/>
    </location>
</feature>
<name>A0ABU6VP37_9FABA</name>
<reference evidence="2 3" key="1">
    <citation type="journal article" date="2023" name="Plants (Basel)">
        <title>Bridging the Gap: Combining Genomics and Transcriptomics Approaches to Understand Stylosanthes scabra, an Orphan Legume from the Brazilian Caatinga.</title>
        <authorList>
            <person name="Ferreira-Neto J.R.C."/>
            <person name="da Silva M.D."/>
            <person name="Binneck E."/>
            <person name="de Melo N.F."/>
            <person name="da Silva R.H."/>
            <person name="de Melo A.L.T.M."/>
            <person name="Pandolfi V."/>
            <person name="Bustamante F.O."/>
            <person name="Brasileiro-Vidal A.C."/>
            <person name="Benko-Iseppon A.M."/>
        </authorList>
    </citation>
    <scope>NUCLEOTIDE SEQUENCE [LARGE SCALE GENOMIC DNA]</scope>
    <source>
        <tissue evidence="2">Leaves</tissue>
    </source>
</reference>
<proteinExistence type="predicted"/>
<comment type="caution">
    <text evidence="2">The sequence shown here is derived from an EMBL/GenBank/DDBJ whole genome shotgun (WGS) entry which is preliminary data.</text>
</comment>
<sequence length="290" mass="31106">MKVPRPLNVVEQGLYGWVEEAVFTHPFVVLGDSLPDLRRNMRLTEDVAFEGNFVLEVAGSSDSLPFRASRDAGSNDALPGGSEPAPPEWVGDYANLRAGLPPFWVSADLPRIKGVGSLVPLKSLSRSSSGIILRSCLLLVTAPSGWVYWNCGVKDFVVHNLDPLETAACNLLLSLSAGLPKKNDFNCCWILDHSDAEIKNFLDSLLLVRMKQNKLDRLMSMLADPGKMAPRAILPTGSTPGSSSSAAAAPAPASPAKTSSQVPPQPSARSKAKKGPSKRERPPVVNVDEE</sequence>
<evidence type="ECO:0000313" key="2">
    <source>
        <dbReference type="EMBL" id="MED6175142.1"/>
    </source>
</evidence>
<keyword evidence="3" id="KW-1185">Reference proteome</keyword>
<gene>
    <name evidence="2" type="ORF">PIB30_075607</name>
</gene>
<evidence type="ECO:0000313" key="3">
    <source>
        <dbReference type="Proteomes" id="UP001341840"/>
    </source>
</evidence>
<feature type="region of interest" description="Disordered" evidence="1">
    <location>
        <begin position="229"/>
        <end position="290"/>
    </location>
</feature>
<organism evidence="2 3">
    <name type="scientific">Stylosanthes scabra</name>
    <dbReference type="NCBI Taxonomy" id="79078"/>
    <lineage>
        <taxon>Eukaryota</taxon>
        <taxon>Viridiplantae</taxon>
        <taxon>Streptophyta</taxon>
        <taxon>Embryophyta</taxon>
        <taxon>Tracheophyta</taxon>
        <taxon>Spermatophyta</taxon>
        <taxon>Magnoliopsida</taxon>
        <taxon>eudicotyledons</taxon>
        <taxon>Gunneridae</taxon>
        <taxon>Pentapetalae</taxon>
        <taxon>rosids</taxon>
        <taxon>fabids</taxon>
        <taxon>Fabales</taxon>
        <taxon>Fabaceae</taxon>
        <taxon>Papilionoideae</taxon>
        <taxon>50 kb inversion clade</taxon>
        <taxon>dalbergioids sensu lato</taxon>
        <taxon>Dalbergieae</taxon>
        <taxon>Pterocarpus clade</taxon>
        <taxon>Stylosanthes</taxon>
    </lineage>
</organism>
<protein>
    <submittedName>
        <fullName evidence="2">Uncharacterized protein</fullName>
    </submittedName>
</protein>
<dbReference type="Proteomes" id="UP001341840">
    <property type="component" value="Unassembled WGS sequence"/>
</dbReference>
<dbReference type="EMBL" id="JASCZI010152003">
    <property type="protein sequence ID" value="MED6175142.1"/>
    <property type="molecule type" value="Genomic_DNA"/>
</dbReference>
<evidence type="ECO:0000256" key="1">
    <source>
        <dbReference type="SAM" id="MobiDB-lite"/>
    </source>
</evidence>
<accession>A0ABU6VP37</accession>